<comment type="caution">
    <text evidence="1">The sequence shown here is derived from an EMBL/GenBank/DDBJ whole genome shotgun (WGS) entry which is preliminary data.</text>
</comment>
<accession>A0AAD7B7W8</accession>
<dbReference type="AlphaFoldDB" id="A0AAD7B7W8"/>
<name>A0AAD7B7W8_9AGAR</name>
<proteinExistence type="predicted"/>
<protein>
    <submittedName>
        <fullName evidence="1">Uncharacterized protein</fullName>
    </submittedName>
</protein>
<evidence type="ECO:0000313" key="1">
    <source>
        <dbReference type="EMBL" id="KAJ7612774.1"/>
    </source>
</evidence>
<organism evidence="1 2">
    <name type="scientific">Roridomyces roridus</name>
    <dbReference type="NCBI Taxonomy" id="1738132"/>
    <lineage>
        <taxon>Eukaryota</taxon>
        <taxon>Fungi</taxon>
        <taxon>Dikarya</taxon>
        <taxon>Basidiomycota</taxon>
        <taxon>Agaricomycotina</taxon>
        <taxon>Agaricomycetes</taxon>
        <taxon>Agaricomycetidae</taxon>
        <taxon>Agaricales</taxon>
        <taxon>Marasmiineae</taxon>
        <taxon>Mycenaceae</taxon>
        <taxon>Roridomyces</taxon>
    </lineage>
</organism>
<evidence type="ECO:0000313" key="2">
    <source>
        <dbReference type="Proteomes" id="UP001221142"/>
    </source>
</evidence>
<reference evidence="1" key="1">
    <citation type="submission" date="2023-03" db="EMBL/GenBank/DDBJ databases">
        <title>Massive genome expansion in bonnet fungi (Mycena s.s.) driven by repeated elements and novel gene families across ecological guilds.</title>
        <authorList>
            <consortium name="Lawrence Berkeley National Laboratory"/>
            <person name="Harder C.B."/>
            <person name="Miyauchi S."/>
            <person name="Viragh M."/>
            <person name="Kuo A."/>
            <person name="Thoen E."/>
            <person name="Andreopoulos B."/>
            <person name="Lu D."/>
            <person name="Skrede I."/>
            <person name="Drula E."/>
            <person name="Henrissat B."/>
            <person name="Morin E."/>
            <person name="Kohler A."/>
            <person name="Barry K."/>
            <person name="LaButti K."/>
            <person name="Morin E."/>
            <person name="Salamov A."/>
            <person name="Lipzen A."/>
            <person name="Mereny Z."/>
            <person name="Hegedus B."/>
            <person name="Baldrian P."/>
            <person name="Stursova M."/>
            <person name="Weitz H."/>
            <person name="Taylor A."/>
            <person name="Grigoriev I.V."/>
            <person name="Nagy L.G."/>
            <person name="Martin F."/>
            <person name="Kauserud H."/>
        </authorList>
    </citation>
    <scope>NUCLEOTIDE SEQUENCE</scope>
    <source>
        <strain evidence="1">9284</strain>
    </source>
</reference>
<sequence length="381" mass="42527">MPLPFPQELIDKTIDSLAEIVPLRPWEIAKCGLISRAWAKRSRFHLFRRVCFGAKESRLSAFVDIVGARPSILSIIRHIELCLGDEPFEKSILERINPCPNLASVRIYVMASQSTGTQGVDARLADLSPQFLLWSQSSSASVSRLALERFDTGRRVPLSVNTVSQILSSFPSVQFLSLGDEFNIEDVGSVSISFPPGMRDLTISGRAFPPVIFARLIAHPSMSHITSLALYQLDLADRSIQAYFRRAGCRLESLTLDSYPNNANSADAIQSVLQYTTTNIRDFTSHAKRPRQILSVLSCLPPSDWICITLFVAAFNDADIPWAKLDDALSDDRFARLRTFRVQRRLAGPGPYNQQNLVTSRSRRWMPRANERGILGGSVFG</sequence>
<dbReference type="EMBL" id="JARKIF010000030">
    <property type="protein sequence ID" value="KAJ7612774.1"/>
    <property type="molecule type" value="Genomic_DNA"/>
</dbReference>
<gene>
    <name evidence="1" type="ORF">FB45DRAFT_1117391</name>
</gene>
<keyword evidence="2" id="KW-1185">Reference proteome</keyword>
<dbReference type="Proteomes" id="UP001221142">
    <property type="component" value="Unassembled WGS sequence"/>
</dbReference>